<evidence type="ECO:0000256" key="2">
    <source>
        <dbReference type="ARBA" id="ARBA00022475"/>
    </source>
</evidence>
<feature type="coiled-coil region" evidence="8">
    <location>
        <begin position="62"/>
        <end position="103"/>
    </location>
</feature>
<feature type="coiled-coil region" evidence="8">
    <location>
        <begin position="181"/>
        <end position="274"/>
    </location>
</feature>
<dbReference type="OrthoDB" id="2195113at2759"/>
<dbReference type="Proteomes" id="UP000232323">
    <property type="component" value="Unassembled WGS sequence"/>
</dbReference>
<evidence type="ECO:0000256" key="5">
    <source>
        <dbReference type="ARBA" id="ARBA00023054"/>
    </source>
</evidence>
<comment type="subcellular location">
    <subcellularLocation>
        <location evidence="1">Cell membrane</location>
        <topology evidence="1">Single-pass membrane protein</topology>
    </subcellularLocation>
</comment>
<proteinExistence type="inferred from homology"/>
<dbReference type="EMBL" id="BEGY01000012">
    <property type="protein sequence ID" value="GAX75436.1"/>
    <property type="molecule type" value="Genomic_DNA"/>
</dbReference>
<dbReference type="PANTHER" id="PTHR32219:SF3">
    <property type="entry name" value="CALPONIN-LIKE DOMAIN PROTEIN"/>
    <property type="match status" value="1"/>
</dbReference>
<feature type="coiled-coil region" evidence="8">
    <location>
        <begin position="488"/>
        <end position="538"/>
    </location>
</feature>
<evidence type="ECO:0000256" key="9">
    <source>
        <dbReference type="SAM" id="MobiDB-lite"/>
    </source>
</evidence>
<evidence type="ECO:0000256" key="1">
    <source>
        <dbReference type="ARBA" id="ARBA00004162"/>
    </source>
</evidence>
<keyword evidence="5 8" id="KW-0175">Coiled coil</keyword>
<evidence type="ECO:0000313" key="11">
    <source>
        <dbReference type="EMBL" id="GAX75436.1"/>
    </source>
</evidence>
<evidence type="ECO:0008006" key="13">
    <source>
        <dbReference type="Google" id="ProtNLM"/>
    </source>
</evidence>
<evidence type="ECO:0000313" key="12">
    <source>
        <dbReference type="Proteomes" id="UP000232323"/>
    </source>
</evidence>
<organism evidence="11 12">
    <name type="scientific">Chlamydomonas eustigma</name>
    <dbReference type="NCBI Taxonomy" id="1157962"/>
    <lineage>
        <taxon>Eukaryota</taxon>
        <taxon>Viridiplantae</taxon>
        <taxon>Chlorophyta</taxon>
        <taxon>core chlorophytes</taxon>
        <taxon>Chlorophyceae</taxon>
        <taxon>CS clade</taxon>
        <taxon>Chlamydomonadales</taxon>
        <taxon>Chlamydomonadaceae</taxon>
        <taxon>Chlamydomonas</taxon>
    </lineage>
</organism>
<comment type="caution">
    <text evidence="11">The sequence shown here is derived from an EMBL/GenBank/DDBJ whole genome shotgun (WGS) entry which is preliminary data.</text>
</comment>
<accession>A0A250WXC3</accession>
<keyword evidence="4 10" id="KW-1133">Transmembrane helix</keyword>
<gene>
    <name evidence="11" type="ORF">CEUSTIGMA_g2880.t1</name>
</gene>
<evidence type="ECO:0000256" key="10">
    <source>
        <dbReference type="SAM" id="Phobius"/>
    </source>
</evidence>
<evidence type="ECO:0000256" key="7">
    <source>
        <dbReference type="ARBA" id="ARBA00038080"/>
    </source>
</evidence>
<reference evidence="11 12" key="1">
    <citation type="submission" date="2017-08" db="EMBL/GenBank/DDBJ databases">
        <title>Acidophilic green algal genome provides insights into adaptation to an acidic environment.</title>
        <authorList>
            <person name="Hirooka S."/>
            <person name="Hirose Y."/>
            <person name="Kanesaki Y."/>
            <person name="Higuchi S."/>
            <person name="Fujiwara T."/>
            <person name="Onuma R."/>
            <person name="Era A."/>
            <person name="Ohbayashi R."/>
            <person name="Uzuka A."/>
            <person name="Nozaki H."/>
            <person name="Yoshikawa H."/>
            <person name="Miyagishima S.Y."/>
        </authorList>
    </citation>
    <scope>NUCLEOTIDE SEQUENCE [LARGE SCALE GENOMIC DNA]</scope>
    <source>
        <strain evidence="11 12">NIES-2499</strain>
    </source>
</reference>
<keyword evidence="6 10" id="KW-0472">Membrane</keyword>
<dbReference type="PANTHER" id="PTHR32219">
    <property type="entry name" value="RNA-BINDING PROTEIN YLMH-RELATED"/>
    <property type="match status" value="1"/>
</dbReference>
<feature type="transmembrane region" description="Helical" evidence="10">
    <location>
        <begin position="626"/>
        <end position="646"/>
    </location>
</feature>
<keyword evidence="2" id="KW-1003">Cell membrane</keyword>
<sequence>MNISVSTGASLKVDMDEFADRVAEEKVADVVDTNGHAEQESEAAKKLYFVRLPRPHVDDGLLKRLQQEFQSHVAEIKAINTRLASKRDVVKELRKQMTQAKSLKDSSQPEFEEKLSRLRQLRDLRSGYLDKISAIRNSVKGLECDTEEKLDEKISELEDKIRFGGILLREEKMVVNEISKLRNQREKIKEFELDKASLSELEAESKKIKAVIDEMDGEFSIIKGERDVASGILKDFWNQLKAAEAAASKVEEEQKEAVERKNEALEALEAARREVDGSMGEYRENRKFSLAVRDLLAAGRVEEAQEMCHAQVNQLVGKFSSDSVFRSEYNKAWAEQRRYAVSELLPESSNAAMAAAAAKQPAQAKAGKGAAKSSVPAEKLVPRGAEKAKDIISALLMQASTEAARVKSNAPVEADYDEYDEPEALPEPVPKASTGASTAPPAVATKPAVAPKLVTNPAAKAAEVFNVKVDLPVIKAVEFVPPVIRAEVETVSKDKVREEQRLKALEAEQRKKKKLEVAEKKKAKAIELSKKSDEEERAGKALRAQQLQAKAVVPAVVPQVEEEEVAEVTQGGSEVTAVSAHHHGVGKPSPSLNASALKPPATAVRRPVGKGNLLKKLKKVYQQNQVVIAVCAVIALILFILIAASFY</sequence>
<dbReference type="InterPro" id="IPR055282">
    <property type="entry name" value="PPI1-4"/>
</dbReference>
<name>A0A250WXC3_9CHLO</name>
<keyword evidence="12" id="KW-1185">Reference proteome</keyword>
<feature type="region of interest" description="Disordered" evidence="9">
    <location>
        <begin position="580"/>
        <end position="600"/>
    </location>
</feature>
<evidence type="ECO:0000256" key="4">
    <source>
        <dbReference type="ARBA" id="ARBA00022989"/>
    </source>
</evidence>
<evidence type="ECO:0000256" key="6">
    <source>
        <dbReference type="ARBA" id="ARBA00023136"/>
    </source>
</evidence>
<protein>
    <recommendedName>
        <fullName evidence="13">Proton pump-interactor 1</fullName>
    </recommendedName>
</protein>
<evidence type="ECO:0000256" key="8">
    <source>
        <dbReference type="SAM" id="Coils"/>
    </source>
</evidence>
<dbReference type="GO" id="GO:0005886">
    <property type="term" value="C:plasma membrane"/>
    <property type="evidence" value="ECO:0007669"/>
    <property type="project" value="UniProtKB-SubCell"/>
</dbReference>
<dbReference type="AlphaFoldDB" id="A0A250WXC3"/>
<feature type="region of interest" description="Disordered" evidence="9">
    <location>
        <begin position="421"/>
        <end position="443"/>
    </location>
</feature>
<evidence type="ECO:0000256" key="3">
    <source>
        <dbReference type="ARBA" id="ARBA00022692"/>
    </source>
</evidence>
<keyword evidence="3 10" id="KW-0812">Transmembrane</keyword>
<comment type="similarity">
    <text evidence="7">Belongs to the plant Proton pump-interactor protein family.</text>
</comment>